<gene>
    <name evidence="3" type="ORF">EZS28_047615</name>
</gene>
<dbReference type="InterPro" id="IPR052584">
    <property type="entry name" value="U2_snRNP_Complex_Component"/>
</dbReference>
<dbReference type="AlphaFoldDB" id="A0A5J4TF71"/>
<dbReference type="PANTHER" id="PTHR12785:SF6">
    <property type="entry name" value="SPLICING FACTOR 3B SUBUNIT 2"/>
    <property type="match status" value="1"/>
</dbReference>
<sequence length="298" mass="33139">FKLLHDAFFKYQTKPPLTIHGDTYFEGKEYEISSKQFKPGRMSTELKEALGIAHPSQPVPWLFKMQEYGPPPSYQRLKIPGVNAPIPIKYGAQYGIQPGQWGQPPIDENGLPLYGDAFGFGDDDEENRTSEKRHWGQMEEWEEKEEEEEQQDEDMNEQDNEDEDEDERDVVDGNVMEKDLQRIGAGGVTVSHAASSGFETSLDPGIDLRKRTTIAAANAQQFTNTINPNANTSALSLYSQVPTANSSFLSVPSTASATAATSSANIQQATLAAEIENEKKRSALIAADLRKQSENFKF</sequence>
<evidence type="ECO:0000313" key="3">
    <source>
        <dbReference type="EMBL" id="KAA6356858.1"/>
    </source>
</evidence>
<name>A0A5J4TF71_9EUKA</name>
<evidence type="ECO:0000259" key="2">
    <source>
        <dbReference type="SMART" id="SM00581"/>
    </source>
</evidence>
<evidence type="ECO:0000313" key="4">
    <source>
        <dbReference type="Proteomes" id="UP000324800"/>
    </source>
</evidence>
<reference evidence="3 4" key="1">
    <citation type="submission" date="2019-03" db="EMBL/GenBank/DDBJ databases">
        <title>Single cell metagenomics reveals metabolic interactions within the superorganism composed of flagellate Streblomastix strix and complex community of Bacteroidetes bacteria on its surface.</title>
        <authorList>
            <person name="Treitli S.C."/>
            <person name="Kolisko M."/>
            <person name="Husnik F."/>
            <person name="Keeling P."/>
            <person name="Hampl V."/>
        </authorList>
    </citation>
    <scope>NUCLEOTIDE SEQUENCE [LARGE SCALE GENOMIC DNA]</scope>
    <source>
        <strain evidence="3">ST1C</strain>
    </source>
</reference>
<dbReference type="PANTHER" id="PTHR12785">
    <property type="entry name" value="SPLICING FACTOR 3B"/>
    <property type="match status" value="1"/>
</dbReference>
<protein>
    <submittedName>
        <fullName evidence="3">Putative Splicing factor 3B subunit 2</fullName>
    </submittedName>
</protein>
<proteinExistence type="predicted"/>
<dbReference type="InterPro" id="IPR006568">
    <property type="entry name" value="PSP_pro-rich"/>
</dbReference>
<feature type="region of interest" description="Disordered" evidence="1">
    <location>
        <begin position="103"/>
        <end position="170"/>
    </location>
</feature>
<feature type="compositionally biased region" description="Acidic residues" evidence="1">
    <location>
        <begin position="139"/>
        <end position="169"/>
    </location>
</feature>
<feature type="non-terminal residue" evidence="3">
    <location>
        <position position="1"/>
    </location>
</feature>
<dbReference type="GO" id="GO:0005634">
    <property type="term" value="C:nucleus"/>
    <property type="evidence" value="ECO:0007669"/>
    <property type="project" value="InterPro"/>
</dbReference>
<dbReference type="OrthoDB" id="10260794at2759"/>
<dbReference type="Pfam" id="PF04037">
    <property type="entry name" value="DUF382"/>
    <property type="match status" value="1"/>
</dbReference>
<dbReference type="Proteomes" id="UP000324800">
    <property type="component" value="Unassembled WGS sequence"/>
</dbReference>
<comment type="caution">
    <text evidence="3">The sequence shown here is derived from an EMBL/GenBank/DDBJ whole genome shotgun (WGS) entry which is preliminary data.</text>
</comment>
<feature type="compositionally biased region" description="Basic and acidic residues" evidence="1">
    <location>
        <begin position="127"/>
        <end position="137"/>
    </location>
</feature>
<dbReference type="EMBL" id="SNRW01032298">
    <property type="protein sequence ID" value="KAA6356858.1"/>
    <property type="molecule type" value="Genomic_DNA"/>
</dbReference>
<evidence type="ECO:0000256" key="1">
    <source>
        <dbReference type="SAM" id="MobiDB-lite"/>
    </source>
</evidence>
<dbReference type="InterPro" id="IPR007180">
    <property type="entry name" value="DUF382"/>
</dbReference>
<dbReference type="SMART" id="SM00581">
    <property type="entry name" value="PSP"/>
    <property type="match status" value="1"/>
</dbReference>
<feature type="domain" description="PSP proline-rich" evidence="2">
    <location>
        <begin position="34"/>
        <end position="88"/>
    </location>
</feature>
<organism evidence="3 4">
    <name type="scientific">Streblomastix strix</name>
    <dbReference type="NCBI Taxonomy" id="222440"/>
    <lineage>
        <taxon>Eukaryota</taxon>
        <taxon>Metamonada</taxon>
        <taxon>Preaxostyla</taxon>
        <taxon>Oxymonadida</taxon>
        <taxon>Streblomastigidae</taxon>
        <taxon>Streblomastix</taxon>
    </lineage>
</organism>
<accession>A0A5J4TF71</accession>
<dbReference type="Pfam" id="PF04046">
    <property type="entry name" value="PSP"/>
    <property type="match status" value="1"/>
</dbReference>